<dbReference type="InterPro" id="IPR036515">
    <property type="entry name" value="Transposase_17_sf"/>
</dbReference>
<dbReference type="GO" id="GO:0006313">
    <property type="term" value="P:DNA transposition"/>
    <property type="evidence" value="ECO:0007669"/>
    <property type="project" value="InterPro"/>
</dbReference>
<dbReference type="PANTHER" id="PTHR36966:SF1">
    <property type="entry name" value="REP-ASSOCIATED TYROSINE TRANSPOSASE"/>
    <property type="match status" value="1"/>
</dbReference>
<dbReference type="SMART" id="SM01321">
    <property type="entry name" value="Y1_Tnp"/>
    <property type="match status" value="1"/>
</dbReference>
<dbReference type="InterPro" id="IPR002686">
    <property type="entry name" value="Transposase_17"/>
</dbReference>
<dbReference type="PANTHER" id="PTHR36966">
    <property type="entry name" value="REP-ASSOCIATED TYROSINE TRANSPOSASE"/>
    <property type="match status" value="1"/>
</dbReference>
<dbReference type="Gene3D" id="3.30.70.1290">
    <property type="entry name" value="Transposase IS200-like"/>
    <property type="match status" value="1"/>
</dbReference>
<comment type="caution">
    <text evidence="2">The sequence shown here is derived from an EMBL/GenBank/DDBJ whole genome shotgun (WGS) entry which is preliminary data.</text>
</comment>
<proteinExistence type="predicted"/>
<feature type="domain" description="Transposase IS200-like" evidence="1">
    <location>
        <begin position="22"/>
        <end position="164"/>
    </location>
</feature>
<sequence>MTGTVAEKYHRRSIRLAGYDYSRAGAYFITVCTHDRICLFGDIMDGEMRLNDIGRIVHDEWLHTADIRPNVELDAFVVMPNHFHGIIVLHGRGTLQRAPTVEQFGKPTSNTIPTIVRLFKSAVTKRINEMRGSPGVPIWQRNYYEHVIRKDESLNRIREYIMTNPIHWDDDEENPNGKRQ</sequence>
<name>A0A7C4RTW2_9BACT</name>
<gene>
    <name evidence="2" type="ORF">ENS29_14440</name>
</gene>
<evidence type="ECO:0000259" key="1">
    <source>
        <dbReference type="SMART" id="SM01321"/>
    </source>
</evidence>
<dbReference type="EMBL" id="DSUH01000328">
    <property type="protein sequence ID" value="HGU34025.1"/>
    <property type="molecule type" value="Genomic_DNA"/>
</dbReference>
<reference evidence="2" key="1">
    <citation type="journal article" date="2020" name="mSystems">
        <title>Genome- and Community-Level Interaction Insights into Carbon Utilization and Element Cycling Functions of Hydrothermarchaeota in Hydrothermal Sediment.</title>
        <authorList>
            <person name="Zhou Z."/>
            <person name="Liu Y."/>
            <person name="Xu W."/>
            <person name="Pan J."/>
            <person name="Luo Z.H."/>
            <person name="Li M."/>
        </authorList>
    </citation>
    <scope>NUCLEOTIDE SEQUENCE [LARGE SCALE GENOMIC DNA]</scope>
    <source>
        <strain evidence="2">SpSt-477</strain>
    </source>
</reference>
<dbReference type="GO" id="GO:0004803">
    <property type="term" value="F:transposase activity"/>
    <property type="evidence" value="ECO:0007669"/>
    <property type="project" value="InterPro"/>
</dbReference>
<protein>
    <submittedName>
        <fullName evidence="2">Transposase</fullName>
    </submittedName>
</protein>
<dbReference type="GO" id="GO:0043565">
    <property type="term" value="F:sequence-specific DNA binding"/>
    <property type="evidence" value="ECO:0007669"/>
    <property type="project" value="TreeGrafter"/>
</dbReference>
<accession>A0A7C4RTW2</accession>
<organism evidence="2">
    <name type="scientific">Desulfatirhabdium butyrativorans</name>
    <dbReference type="NCBI Taxonomy" id="340467"/>
    <lineage>
        <taxon>Bacteria</taxon>
        <taxon>Pseudomonadati</taxon>
        <taxon>Thermodesulfobacteriota</taxon>
        <taxon>Desulfobacteria</taxon>
        <taxon>Desulfobacterales</taxon>
        <taxon>Desulfatirhabdiaceae</taxon>
        <taxon>Desulfatirhabdium</taxon>
    </lineage>
</organism>
<dbReference type="SUPFAM" id="SSF143422">
    <property type="entry name" value="Transposase IS200-like"/>
    <property type="match status" value="1"/>
</dbReference>
<dbReference type="AlphaFoldDB" id="A0A7C4RTW2"/>
<dbReference type="InterPro" id="IPR052715">
    <property type="entry name" value="RAYT_transposase"/>
</dbReference>
<evidence type="ECO:0000313" key="2">
    <source>
        <dbReference type="EMBL" id="HGU34025.1"/>
    </source>
</evidence>